<feature type="compositionally biased region" description="Low complexity" evidence="3">
    <location>
        <begin position="1364"/>
        <end position="1382"/>
    </location>
</feature>
<dbReference type="Pfam" id="PF00617">
    <property type="entry name" value="RasGEF"/>
    <property type="match status" value="1"/>
</dbReference>
<feature type="compositionally biased region" description="Polar residues" evidence="3">
    <location>
        <begin position="603"/>
        <end position="631"/>
    </location>
</feature>
<feature type="compositionally biased region" description="Basic and acidic residues" evidence="3">
    <location>
        <begin position="543"/>
        <end position="560"/>
    </location>
</feature>
<dbReference type="InterPro" id="IPR008937">
    <property type="entry name" value="Ras-like_GEF"/>
</dbReference>
<feature type="compositionally biased region" description="Low complexity" evidence="3">
    <location>
        <begin position="490"/>
        <end position="499"/>
    </location>
</feature>
<feature type="region of interest" description="Disordered" evidence="3">
    <location>
        <begin position="700"/>
        <end position="723"/>
    </location>
</feature>
<feature type="compositionally biased region" description="Basic and acidic residues" evidence="3">
    <location>
        <begin position="798"/>
        <end position="815"/>
    </location>
</feature>
<dbReference type="PROSITE" id="PS50009">
    <property type="entry name" value="RASGEF_CAT"/>
    <property type="match status" value="1"/>
</dbReference>
<feature type="compositionally biased region" description="Pro residues" evidence="3">
    <location>
        <begin position="156"/>
        <end position="165"/>
    </location>
</feature>
<feature type="compositionally biased region" description="Polar residues" evidence="3">
    <location>
        <begin position="500"/>
        <end position="536"/>
    </location>
</feature>
<keyword evidence="7" id="KW-1185">Reference proteome</keyword>
<dbReference type="InterPro" id="IPR036964">
    <property type="entry name" value="RASGEF_cat_dom_sf"/>
</dbReference>
<sequence>MHDEVSETENIRKNLAIERMIVDGCDLLLDVNQVFVRQGKLIQVICDKQRSSRSRLGPFGASSRERKEAVRQVFLFTNHLLITARTNNGRLRLVKNCGKVSLVECTLVEDTAATLFNTEDDEFAVNEQNINSQPDRRIQETSSSATTRSPNNANPFPAPSSPPPSSTTYAPPTPSSITSPPMDIALGPKSSLRSDSGPQSAGCTAKLFLLTDSARSRHTSSFTGPISAASQTCSGPMSQSWSDQSTSVQHRHSTSLCTTSSVNPVDSEAKSPGIARASLHTSQPAADGTNAVVSGQSQSFVGAMPLIHRFSSNFGALHAIPNSSEKTDYGNMDFRLIWEPKNGPQTSIWLVASTLQEKAAWCSDISQCIEQLHYGDILNSAQSDVSSVAMPQSIRSDPRLFKDDVDIKFSHTLNSCKVPQIRHATVDRLLDRLTDARFLSIDFLNTFLLTYRVFTTGLTVIWALQQVLANPEVEGAASLALQQQQQQLQLQHEQQQRQQPVGNSRQPTQPGTLSNFNSTDSQIPHESGNTRYSDTSYVGRLPALEERHSRIDDSQSKSENPDSEVEDEEERLTSSVSQKIDPNTHSTGPMSTLGFPDCRSADPRTTSSQQMSHPETTYNQTQCESTPSSKKTSPHLDLETHSEDKYEDRTRNLPPCSTPPPLIPRSPVFGSLFNMREDPPLQLPNLEELIAANKQKKHMEGDASSGVLRTSSSTDHSTHVNVQHARLAPLASCEVTTMEETDAHVRTEYTIDQKQKFYTREQEWSGDDPLASVNLQRRRSHSEEYLSHGVGYLVSTEAKSKQDTQKLNRSSRDFTDISATSTDDQLAQPLTEPKQNCLRWTNGTDTNLDFNSSFTTLDRLVHERAIPTHRPLSHPRSMILFDDSHRLVENYLNQNVGLPCSQRQPVQTEAELPGSPTEVSRMSTTVPSNVSDSKKLVQFSSIADGLDLATRIFRKDSSQKSACQTLAKSAMLAALNCPGGLVRMEISNKNFMNTTRKNAQVDWGMTNGNAAFNAIRSSPASPKQGYDGLARIKITKASFRFHPSVSQAFGSAVKSSNACLGAPNLHLRHIQTQSPETRSDCDLHSPRHTTRDLPVSPILTKSHLASPVLQPKTLPGHSETNELSATTSTTSAVKLKCGKPQNSDVVAKASGSNNQINMACEANSVGQFQAPLKNTGEGPLTERTGTSSPRSSYGQFQNSTIDYARGSVVSWSGLSTLHKPKRPSVFSCPDTDVMSNRPSMDLSSFVDPPTSLRTRAGAVVTSSRRSKRRSSNTAAAQAFAVATAGSASPLAATGIMGFGTTAPRLNFRFTAGTASSTASTLVKPTPSSSTTTAIVGAPPSLNSMARHSTSSSPSHFTGASTQPGPSGSLISGSSRFSGRNSSVGTNGTSLMTQPMNTTSSGGSAIVHLSQAAQTSMDQKKRRSMIMATASCLRVLNVVRHWITKFPDDFDSDPVLKQKMKGLLETLVSCQHLLPNDQRAAGQLLRQMVCDQLVQNRVDLDDILTPTQISSEKNFSTLSALDISEQLTFLDFQIFRSIRSEELLNQSWMKPDKEEKAKHVLLVCKRFNEVSRLVVSEIISRTDLNDRVLCIEKWVAIADICRCLQNYNGVLQICAALVNSSVYRLRRTWERVSKQTKQSIDRLQMLVASDGRFKSMREALHRCDPPCIPYLGMYLTDLSFIEEGALNITESDLVNFCKMRMIAHVIREIQQFHQTPYLISHKREVTDYLLDPTRLLDEEQTYQASLTIEPRQSINRQSSSTQQSN</sequence>
<dbReference type="SUPFAM" id="SSF50729">
    <property type="entry name" value="PH domain-like"/>
    <property type="match status" value="1"/>
</dbReference>
<dbReference type="CDD" id="cd06224">
    <property type="entry name" value="REM"/>
    <property type="match status" value="1"/>
</dbReference>
<dbReference type="GO" id="GO:0005886">
    <property type="term" value="C:plasma membrane"/>
    <property type="evidence" value="ECO:0007669"/>
    <property type="project" value="TreeGrafter"/>
</dbReference>
<feature type="region of interest" description="Disordered" evidence="3">
    <location>
        <begin position="490"/>
        <end position="664"/>
    </location>
</feature>
<keyword evidence="1 2" id="KW-0344">Guanine-nucleotide releasing factor</keyword>
<name>A0A8T0DGF5_9TREM</name>
<feature type="domain" description="Ras-GEF" evidence="4">
    <location>
        <begin position="1518"/>
        <end position="1750"/>
    </location>
</feature>
<dbReference type="EMBL" id="JTDF01006017">
    <property type="protein sequence ID" value="KAF8565837.1"/>
    <property type="molecule type" value="Genomic_DNA"/>
</dbReference>
<dbReference type="GO" id="GO:0005085">
    <property type="term" value="F:guanyl-nucleotide exchange factor activity"/>
    <property type="evidence" value="ECO:0007669"/>
    <property type="project" value="UniProtKB-KW"/>
</dbReference>
<feature type="region of interest" description="Disordered" evidence="3">
    <location>
        <begin position="1170"/>
        <end position="1194"/>
    </location>
</feature>
<feature type="region of interest" description="Disordered" evidence="3">
    <location>
        <begin position="125"/>
        <end position="198"/>
    </location>
</feature>
<dbReference type="PANTHER" id="PTHR23113">
    <property type="entry name" value="GUANINE NUCLEOTIDE EXCHANGE FACTOR"/>
    <property type="match status" value="1"/>
</dbReference>
<reference evidence="6 7" key="1">
    <citation type="submission" date="2019-07" db="EMBL/GenBank/DDBJ databases">
        <title>Annotation for the trematode Paragonimus westermani.</title>
        <authorList>
            <person name="Choi Y.-J."/>
        </authorList>
    </citation>
    <scope>NUCLEOTIDE SEQUENCE [LARGE SCALE GENOMIC DNA]</scope>
    <source>
        <strain evidence="6">180907_Pwestermani</strain>
    </source>
</reference>
<feature type="region of interest" description="Disordered" evidence="3">
    <location>
        <begin position="218"/>
        <end position="273"/>
    </location>
</feature>
<evidence type="ECO:0000313" key="6">
    <source>
        <dbReference type="EMBL" id="KAF8565837.1"/>
    </source>
</evidence>
<comment type="caution">
    <text evidence="6">The sequence shown here is derived from an EMBL/GenBank/DDBJ whole genome shotgun (WGS) entry which is preliminary data.</text>
</comment>
<protein>
    <recommendedName>
        <fullName evidence="8">Ras-specific guanine nucleotide-releasing factor 1</fullName>
    </recommendedName>
</protein>
<feature type="compositionally biased region" description="Basic and acidic residues" evidence="3">
    <location>
        <begin position="1077"/>
        <end position="1091"/>
    </location>
</feature>
<dbReference type="GO" id="GO:0007265">
    <property type="term" value="P:Ras protein signal transduction"/>
    <property type="evidence" value="ECO:0007669"/>
    <property type="project" value="TreeGrafter"/>
</dbReference>
<feature type="compositionally biased region" description="Polar residues" evidence="3">
    <location>
        <begin position="219"/>
        <end position="264"/>
    </location>
</feature>
<feature type="region of interest" description="Disordered" evidence="3">
    <location>
        <begin position="1318"/>
        <end position="1392"/>
    </location>
</feature>
<feature type="compositionally biased region" description="Polar residues" evidence="3">
    <location>
        <begin position="1121"/>
        <end position="1131"/>
    </location>
</feature>
<feature type="compositionally biased region" description="Polar residues" evidence="3">
    <location>
        <begin position="1340"/>
        <end position="1363"/>
    </location>
</feature>
<evidence type="ECO:0000313" key="7">
    <source>
        <dbReference type="Proteomes" id="UP000699462"/>
    </source>
</evidence>
<dbReference type="SMART" id="SM00147">
    <property type="entry name" value="RasGEF"/>
    <property type="match status" value="1"/>
</dbReference>
<evidence type="ECO:0000256" key="2">
    <source>
        <dbReference type="PROSITE-ProRule" id="PRU00168"/>
    </source>
</evidence>
<feature type="compositionally biased region" description="Acidic residues" evidence="3">
    <location>
        <begin position="561"/>
        <end position="570"/>
    </location>
</feature>
<evidence type="ECO:0000259" key="5">
    <source>
        <dbReference type="PROSITE" id="PS50212"/>
    </source>
</evidence>
<dbReference type="InterPro" id="IPR019804">
    <property type="entry name" value="Ras_G-nucl-exch_fac_CS"/>
</dbReference>
<dbReference type="Gene3D" id="2.30.29.30">
    <property type="entry name" value="Pleckstrin-homology domain (PH domain)/Phosphotyrosine-binding domain (PTB)"/>
    <property type="match status" value="1"/>
</dbReference>
<dbReference type="Gene3D" id="1.10.840.10">
    <property type="entry name" value="Ras guanine-nucleotide exchange factors catalytic domain"/>
    <property type="match status" value="1"/>
</dbReference>
<dbReference type="PROSITE" id="PS50212">
    <property type="entry name" value="RASGEF_NTER"/>
    <property type="match status" value="1"/>
</dbReference>
<evidence type="ECO:0000259" key="4">
    <source>
        <dbReference type="PROSITE" id="PS50009"/>
    </source>
</evidence>
<dbReference type="InterPro" id="IPR011993">
    <property type="entry name" value="PH-like_dom_sf"/>
</dbReference>
<accession>A0A8T0DGF5</accession>
<dbReference type="PANTHER" id="PTHR23113:SF99">
    <property type="entry name" value="RASGEF DOMAIN-CONTAINING PROTEIN"/>
    <property type="match status" value="1"/>
</dbReference>
<feature type="compositionally biased region" description="Polar residues" evidence="3">
    <location>
        <begin position="1183"/>
        <end position="1194"/>
    </location>
</feature>
<feature type="compositionally biased region" description="Low complexity" evidence="3">
    <location>
        <begin position="166"/>
        <end position="181"/>
    </location>
</feature>
<dbReference type="CDD" id="cd00155">
    <property type="entry name" value="RasGEF"/>
    <property type="match status" value="1"/>
</dbReference>
<feature type="compositionally biased region" description="Basic and acidic residues" evidence="3">
    <location>
        <begin position="634"/>
        <end position="651"/>
    </location>
</feature>
<gene>
    <name evidence="6" type="ORF">P879_01845</name>
</gene>
<feature type="region of interest" description="Disordered" evidence="3">
    <location>
        <begin position="1071"/>
        <end position="1131"/>
    </location>
</feature>
<dbReference type="InterPro" id="IPR023578">
    <property type="entry name" value="Ras_GEF_dom_sf"/>
</dbReference>
<evidence type="ECO:0008006" key="8">
    <source>
        <dbReference type="Google" id="ProtNLM"/>
    </source>
</evidence>
<feature type="compositionally biased region" description="Polar residues" evidence="3">
    <location>
        <begin position="707"/>
        <end position="721"/>
    </location>
</feature>
<dbReference type="InterPro" id="IPR001895">
    <property type="entry name" value="RASGEF_cat_dom"/>
</dbReference>
<dbReference type="OrthoDB" id="10254377at2759"/>
<dbReference type="Pfam" id="PF00618">
    <property type="entry name" value="RasGEF_N"/>
    <property type="match status" value="1"/>
</dbReference>
<dbReference type="Gene3D" id="1.20.870.10">
    <property type="entry name" value="Son of sevenless (SoS) protein Chain: S domain 1"/>
    <property type="match status" value="2"/>
</dbReference>
<dbReference type="InterPro" id="IPR000651">
    <property type="entry name" value="Ras-like_Gua-exchang_fac_N"/>
</dbReference>
<evidence type="ECO:0000256" key="1">
    <source>
        <dbReference type="ARBA" id="ARBA00022658"/>
    </source>
</evidence>
<feature type="region of interest" description="Disordered" evidence="3">
    <location>
        <begin position="797"/>
        <end position="830"/>
    </location>
</feature>
<feature type="compositionally biased region" description="Polar residues" evidence="3">
    <location>
        <begin position="1383"/>
        <end position="1392"/>
    </location>
</feature>
<dbReference type="Proteomes" id="UP000699462">
    <property type="component" value="Unassembled WGS sequence"/>
</dbReference>
<feature type="domain" description="N-terminal Ras-GEF" evidence="5">
    <location>
        <begin position="417"/>
        <end position="540"/>
    </location>
</feature>
<evidence type="ECO:0000256" key="3">
    <source>
        <dbReference type="SAM" id="MobiDB-lite"/>
    </source>
</evidence>
<feature type="compositionally biased region" description="Polar residues" evidence="3">
    <location>
        <begin position="576"/>
        <end position="590"/>
    </location>
</feature>
<dbReference type="PROSITE" id="PS00720">
    <property type="entry name" value="RASGEF"/>
    <property type="match status" value="1"/>
</dbReference>
<dbReference type="SUPFAM" id="SSF48366">
    <property type="entry name" value="Ras GEF"/>
    <property type="match status" value="1"/>
</dbReference>
<organism evidence="6 7">
    <name type="scientific">Paragonimus westermani</name>
    <dbReference type="NCBI Taxonomy" id="34504"/>
    <lineage>
        <taxon>Eukaryota</taxon>
        <taxon>Metazoa</taxon>
        <taxon>Spiralia</taxon>
        <taxon>Lophotrochozoa</taxon>
        <taxon>Platyhelminthes</taxon>
        <taxon>Trematoda</taxon>
        <taxon>Digenea</taxon>
        <taxon>Plagiorchiida</taxon>
        <taxon>Troglotremata</taxon>
        <taxon>Troglotrematidae</taxon>
        <taxon>Paragonimus</taxon>
    </lineage>
</organism>
<proteinExistence type="predicted"/>